<keyword evidence="3" id="KW-0326">Glycosidase</keyword>
<evidence type="ECO:0000256" key="3">
    <source>
        <dbReference type="ARBA" id="ARBA00023295"/>
    </source>
</evidence>
<dbReference type="InterPro" id="IPR006101">
    <property type="entry name" value="Glyco_hydro_2"/>
</dbReference>
<dbReference type="PANTHER" id="PTHR10066">
    <property type="entry name" value="BETA-GLUCURONIDASE"/>
    <property type="match status" value="1"/>
</dbReference>
<evidence type="ECO:0000259" key="4">
    <source>
        <dbReference type="Pfam" id="PF02836"/>
    </source>
</evidence>
<dbReference type="InterPro" id="IPR006103">
    <property type="entry name" value="Glyco_hydro_2_cat"/>
</dbReference>
<proteinExistence type="inferred from homology"/>
<dbReference type="STRING" id="174720.A0A0N5BEH8"/>
<dbReference type="Pfam" id="PF02836">
    <property type="entry name" value="Glyco_hydro_2_C"/>
    <property type="match status" value="1"/>
</dbReference>
<dbReference type="Gene3D" id="3.20.20.80">
    <property type="entry name" value="Glycosidases"/>
    <property type="match status" value="1"/>
</dbReference>
<organism evidence="5 6">
    <name type="scientific">Strongyloides papillosus</name>
    <name type="common">Intestinal threadworm</name>
    <dbReference type="NCBI Taxonomy" id="174720"/>
    <lineage>
        <taxon>Eukaryota</taxon>
        <taxon>Metazoa</taxon>
        <taxon>Ecdysozoa</taxon>
        <taxon>Nematoda</taxon>
        <taxon>Chromadorea</taxon>
        <taxon>Rhabditida</taxon>
        <taxon>Tylenchina</taxon>
        <taxon>Panagrolaimomorpha</taxon>
        <taxon>Strongyloidoidea</taxon>
        <taxon>Strongyloididae</taxon>
        <taxon>Strongyloides</taxon>
    </lineage>
</organism>
<dbReference type="PANTHER" id="PTHR10066:SF67">
    <property type="entry name" value="BETA-GLUCURONIDASE"/>
    <property type="match status" value="1"/>
</dbReference>
<evidence type="ECO:0000313" key="5">
    <source>
        <dbReference type="Proteomes" id="UP000046392"/>
    </source>
</evidence>
<dbReference type="GO" id="GO:0030246">
    <property type="term" value="F:carbohydrate binding"/>
    <property type="evidence" value="ECO:0007669"/>
    <property type="project" value="TreeGrafter"/>
</dbReference>
<dbReference type="GO" id="GO:0004566">
    <property type="term" value="F:beta-glucuronidase activity"/>
    <property type="evidence" value="ECO:0007669"/>
    <property type="project" value="TreeGrafter"/>
</dbReference>
<dbReference type="InterPro" id="IPR017853">
    <property type="entry name" value="GH"/>
</dbReference>
<sequence length="288" mass="33586">MHEDSDIRGRGFDPVIMTKDLNLLEWMNGNCFRTSHYPYSEETSYEADRRGIAVITETSAVGVRYFDKPYLIDLHKKIIQEMITRDRNHPSTFAWSLANEPITERNINLSIRYFKEMYKTAKKLDPTRPVTVVYNASTHIVDETARWLDFVSFNMYYGWYLEMGNLEVVKTSLINEVKKWKNRFKNVPLMLTEYGADSISGLESLPSVSFTTNYQNDVIIENHKALDILRSSKLIAGEMIWTFADFMTVSGLTRVYGNHKGVFTRQRQPKLAAFTLRERYKNLSKLQN</sequence>
<dbReference type="GO" id="GO:0019391">
    <property type="term" value="P:glucuronoside catabolic process"/>
    <property type="evidence" value="ECO:0007669"/>
    <property type="project" value="TreeGrafter"/>
</dbReference>
<evidence type="ECO:0000313" key="6">
    <source>
        <dbReference type="WBParaSite" id="SPAL_0000440300.1"/>
    </source>
</evidence>
<dbReference type="Proteomes" id="UP000046392">
    <property type="component" value="Unplaced"/>
</dbReference>
<feature type="domain" description="Glycoside hydrolase family 2 catalytic" evidence="4">
    <location>
        <begin position="2"/>
        <end position="283"/>
    </location>
</feature>
<accession>A0A0N5BEH8</accession>
<dbReference type="SUPFAM" id="SSF51445">
    <property type="entry name" value="(Trans)glycosidases"/>
    <property type="match status" value="1"/>
</dbReference>
<comment type="similarity">
    <text evidence="1">Belongs to the glycosyl hydrolase 2 family.</text>
</comment>
<dbReference type="GO" id="GO:0005975">
    <property type="term" value="P:carbohydrate metabolic process"/>
    <property type="evidence" value="ECO:0007669"/>
    <property type="project" value="InterPro"/>
</dbReference>
<dbReference type="AlphaFoldDB" id="A0A0N5BEH8"/>
<keyword evidence="2" id="KW-0378">Hydrolase</keyword>
<dbReference type="WBParaSite" id="SPAL_0000440300.1">
    <property type="protein sequence ID" value="SPAL_0000440300.1"/>
    <property type="gene ID" value="SPAL_0000440300"/>
</dbReference>
<reference evidence="6" key="1">
    <citation type="submission" date="2017-02" db="UniProtKB">
        <authorList>
            <consortium name="WormBaseParasite"/>
        </authorList>
    </citation>
    <scope>IDENTIFICATION</scope>
</reference>
<dbReference type="GO" id="GO:0005615">
    <property type="term" value="C:extracellular space"/>
    <property type="evidence" value="ECO:0007669"/>
    <property type="project" value="TreeGrafter"/>
</dbReference>
<dbReference type="FunFam" id="3.20.20.80:FF:000080">
    <property type="entry name" value="Beta-glucuronidase UidA"/>
    <property type="match status" value="1"/>
</dbReference>
<evidence type="ECO:0000256" key="1">
    <source>
        <dbReference type="ARBA" id="ARBA00007401"/>
    </source>
</evidence>
<name>A0A0N5BEH8_STREA</name>
<dbReference type="PRINTS" id="PR00132">
    <property type="entry name" value="GLHYDRLASE2"/>
</dbReference>
<evidence type="ECO:0000256" key="2">
    <source>
        <dbReference type="ARBA" id="ARBA00022801"/>
    </source>
</evidence>
<protein>
    <submittedName>
        <fullName evidence="6">Glyco_hydro_2_C domain-containing protein</fullName>
    </submittedName>
</protein>
<keyword evidence="5" id="KW-1185">Reference proteome</keyword>